<evidence type="ECO:0000313" key="3">
    <source>
        <dbReference type="Proteomes" id="UP000235145"/>
    </source>
</evidence>
<dbReference type="Gene3D" id="2.40.50.140">
    <property type="entry name" value="Nucleic acid-binding proteins"/>
    <property type="match status" value="1"/>
</dbReference>
<accession>A0A9R1V8B7</accession>
<keyword evidence="1" id="KW-0472">Membrane</keyword>
<proteinExistence type="predicted"/>
<evidence type="ECO:0000256" key="1">
    <source>
        <dbReference type="SAM" id="Phobius"/>
    </source>
</evidence>
<keyword evidence="3" id="KW-1185">Reference proteome</keyword>
<dbReference type="Proteomes" id="UP000235145">
    <property type="component" value="Unassembled WGS sequence"/>
</dbReference>
<feature type="transmembrane region" description="Helical" evidence="1">
    <location>
        <begin position="68"/>
        <end position="91"/>
    </location>
</feature>
<name>A0A9R1V8B7_LACSA</name>
<evidence type="ECO:0000313" key="2">
    <source>
        <dbReference type="EMBL" id="KAJ0200183.1"/>
    </source>
</evidence>
<reference evidence="2 3" key="1">
    <citation type="journal article" date="2017" name="Nat. Commun.">
        <title>Genome assembly with in vitro proximity ligation data and whole-genome triplication in lettuce.</title>
        <authorList>
            <person name="Reyes-Chin-Wo S."/>
            <person name="Wang Z."/>
            <person name="Yang X."/>
            <person name="Kozik A."/>
            <person name="Arikit S."/>
            <person name="Song C."/>
            <person name="Xia L."/>
            <person name="Froenicke L."/>
            <person name="Lavelle D.O."/>
            <person name="Truco M.J."/>
            <person name="Xia R."/>
            <person name="Zhu S."/>
            <person name="Xu C."/>
            <person name="Xu H."/>
            <person name="Xu X."/>
            <person name="Cox K."/>
            <person name="Korf I."/>
            <person name="Meyers B.C."/>
            <person name="Michelmore R.W."/>
        </authorList>
    </citation>
    <scope>NUCLEOTIDE SEQUENCE [LARGE SCALE GENOMIC DNA]</scope>
    <source>
        <strain evidence="3">cv. Salinas</strain>
        <tissue evidence="2">Seedlings</tissue>
    </source>
</reference>
<dbReference type="EMBL" id="NBSK02000006">
    <property type="protein sequence ID" value="KAJ0200183.1"/>
    <property type="molecule type" value="Genomic_DNA"/>
</dbReference>
<protein>
    <submittedName>
        <fullName evidence="2">Uncharacterized protein</fullName>
    </submittedName>
</protein>
<keyword evidence="1" id="KW-1133">Transmembrane helix</keyword>
<dbReference type="InterPro" id="IPR012340">
    <property type="entry name" value="NA-bd_OB-fold"/>
</dbReference>
<organism evidence="2 3">
    <name type="scientific">Lactuca sativa</name>
    <name type="common">Garden lettuce</name>
    <dbReference type="NCBI Taxonomy" id="4236"/>
    <lineage>
        <taxon>Eukaryota</taxon>
        <taxon>Viridiplantae</taxon>
        <taxon>Streptophyta</taxon>
        <taxon>Embryophyta</taxon>
        <taxon>Tracheophyta</taxon>
        <taxon>Spermatophyta</taxon>
        <taxon>Magnoliopsida</taxon>
        <taxon>eudicotyledons</taxon>
        <taxon>Gunneridae</taxon>
        <taxon>Pentapetalae</taxon>
        <taxon>asterids</taxon>
        <taxon>campanulids</taxon>
        <taxon>Asterales</taxon>
        <taxon>Asteraceae</taxon>
        <taxon>Cichorioideae</taxon>
        <taxon>Cichorieae</taxon>
        <taxon>Lactucinae</taxon>
        <taxon>Lactuca</taxon>
    </lineage>
</organism>
<gene>
    <name evidence="2" type="ORF">LSAT_V11C600327750</name>
</gene>
<keyword evidence="1" id="KW-0812">Transmembrane</keyword>
<sequence length="197" mass="23534">MKMQVVFWDGFALKLNTYISEHQNNNAIVIILLRRAKLKTWDAGNYLFGSRFHFNDDIPHISKFKKNVCLLLIIYTLMFSFFVFLLNHYFYCLTSSFFLLICGIVDMDVNDESSINTTHLNIHTVVAKEDDYYFCFSIQNIDDIPDYNKNTTHTYKNYFNIFCFLKFMKKEVGLSIMATIIDFDLDEDWYSFYFHDF</sequence>
<comment type="caution">
    <text evidence="2">The sequence shown here is derived from an EMBL/GenBank/DDBJ whole genome shotgun (WGS) entry which is preliminary data.</text>
</comment>
<dbReference type="AlphaFoldDB" id="A0A9R1V8B7"/>